<organism evidence="3 4">
    <name type="scientific">Actinomyces howellii</name>
    <dbReference type="NCBI Taxonomy" id="52771"/>
    <lineage>
        <taxon>Bacteria</taxon>
        <taxon>Bacillati</taxon>
        <taxon>Actinomycetota</taxon>
        <taxon>Actinomycetes</taxon>
        <taxon>Actinomycetales</taxon>
        <taxon>Actinomycetaceae</taxon>
        <taxon>Actinomyces</taxon>
    </lineage>
</organism>
<dbReference type="AlphaFoldDB" id="A0A3S4RBN7"/>
<dbReference type="KEGG" id="ahw:NCTC11636_01887"/>
<dbReference type="Pfam" id="PF01106">
    <property type="entry name" value="NifU"/>
    <property type="match status" value="1"/>
</dbReference>
<keyword evidence="4" id="KW-1185">Reference proteome</keyword>
<sequence length="184" mass="19301">MRLVPLHPVSTPDPATLRWVVPDGLLPFTGTVGRAPSPLQGLLDDGTLLAVEVTPGAVLTVLSDTLTWSDQGPRVRSALLDALHRPTRWSPGQGAVGVGPDEALEAAARQIAQGVVGELAARHGGAFTVVDVRDGVVEVALEGACHDCPAAAVTMQARFAHLLRRRCPWLVEVREHTGTPAPTG</sequence>
<protein>
    <submittedName>
        <fullName evidence="3">NifU-like domain</fullName>
    </submittedName>
</protein>
<reference evidence="3 4" key="1">
    <citation type="submission" date="2018-12" db="EMBL/GenBank/DDBJ databases">
        <authorList>
            <consortium name="Pathogen Informatics"/>
        </authorList>
    </citation>
    <scope>NUCLEOTIDE SEQUENCE [LARGE SCALE GENOMIC DNA]</scope>
    <source>
        <strain evidence="3 4">NCTC11636</strain>
    </source>
</reference>
<accession>A0A3S4RBN7</accession>
<feature type="domain" description="NIF system FeS cluster assembly NifU C-terminal" evidence="2">
    <location>
        <begin position="121"/>
        <end position="173"/>
    </location>
</feature>
<evidence type="ECO:0000313" key="3">
    <source>
        <dbReference type="EMBL" id="VEG29119.1"/>
    </source>
</evidence>
<proteinExistence type="predicted"/>
<comment type="function">
    <text evidence="1">May be involved in the formation or repair of [Fe-S] clusters present in iron-sulfur proteins.</text>
</comment>
<dbReference type="Proteomes" id="UP000266895">
    <property type="component" value="Chromosome"/>
</dbReference>
<dbReference type="GO" id="GO:0051536">
    <property type="term" value="F:iron-sulfur cluster binding"/>
    <property type="evidence" value="ECO:0007669"/>
    <property type="project" value="InterPro"/>
</dbReference>
<dbReference type="GO" id="GO:0005506">
    <property type="term" value="F:iron ion binding"/>
    <property type="evidence" value="ECO:0007669"/>
    <property type="project" value="InterPro"/>
</dbReference>
<dbReference type="Gene3D" id="3.30.300.130">
    <property type="entry name" value="Fe-S cluster assembly (FSCA)"/>
    <property type="match status" value="1"/>
</dbReference>
<name>A0A3S4RBN7_9ACTO</name>
<dbReference type="InterPro" id="IPR034904">
    <property type="entry name" value="FSCA_dom_sf"/>
</dbReference>
<dbReference type="SUPFAM" id="SSF117916">
    <property type="entry name" value="Fe-S cluster assembly (FSCA) domain-like"/>
    <property type="match status" value="1"/>
</dbReference>
<evidence type="ECO:0000259" key="2">
    <source>
        <dbReference type="Pfam" id="PF01106"/>
    </source>
</evidence>
<dbReference type="OrthoDB" id="9798220at2"/>
<dbReference type="InterPro" id="IPR001075">
    <property type="entry name" value="NIF_FeS_clus_asmbl_NifU_C"/>
</dbReference>
<evidence type="ECO:0000313" key="4">
    <source>
        <dbReference type="Proteomes" id="UP000266895"/>
    </source>
</evidence>
<dbReference type="RefSeq" id="WP_126382891.1">
    <property type="nucleotide sequence ID" value="NZ_LR134350.1"/>
</dbReference>
<dbReference type="EMBL" id="LR134350">
    <property type="protein sequence ID" value="VEG29119.1"/>
    <property type="molecule type" value="Genomic_DNA"/>
</dbReference>
<dbReference type="GO" id="GO:0016226">
    <property type="term" value="P:iron-sulfur cluster assembly"/>
    <property type="evidence" value="ECO:0007669"/>
    <property type="project" value="InterPro"/>
</dbReference>
<evidence type="ECO:0000256" key="1">
    <source>
        <dbReference type="ARBA" id="ARBA00049958"/>
    </source>
</evidence>
<gene>
    <name evidence="3" type="ORF">NCTC11636_01887</name>
</gene>